<accession>A0A0E9QEL4</accession>
<sequence length="45" mass="5527">MYETFTKCFKLNVSEMYEYFVDLAKCFIIFSKHLAKCFIHLFVYN</sequence>
<proteinExistence type="predicted"/>
<name>A0A0E9QEL4_ANGAN</name>
<reference evidence="1" key="2">
    <citation type="journal article" date="2015" name="Fish Shellfish Immunol.">
        <title>Early steps in the European eel (Anguilla anguilla)-Vibrio vulnificus interaction in the gills: Role of the RtxA13 toxin.</title>
        <authorList>
            <person name="Callol A."/>
            <person name="Pajuelo D."/>
            <person name="Ebbesson L."/>
            <person name="Teles M."/>
            <person name="MacKenzie S."/>
            <person name="Amaro C."/>
        </authorList>
    </citation>
    <scope>NUCLEOTIDE SEQUENCE</scope>
</reference>
<organism evidence="1">
    <name type="scientific">Anguilla anguilla</name>
    <name type="common">European freshwater eel</name>
    <name type="synonym">Muraena anguilla</name>
    <dbReference type="NCBI Taxonomy" id="7936"/>
    <lineage>
        <taxon>Eukaryota</taxon>
        <taxon>Metazoa</taxon>
        <taxon>Chordata</taxon>
        <taxon>Craniata</taxon>
        <taxon>Vertebrata</taxon>
        <taxon>Euteleostomi</taxon>
        <taxon>Actinopterygii</taxon>
        <taxon>Neopterygii</taxon>
        <taxon>Teleostei</taxon>
        <taxon>Anguilliformes</taxon>
        <taxon>Anguillidae</taxon>
        <taxon>Anguilla</taxon>
    </lineage>
</organism>
<dbReference type="AlphaFoldDB" id="A0A0E9QEL4"/>
<protein>
    <submittedName>
        <fullName evidence="1">Uncharacterized protein</fullName>
    </submittedName>
</protein>
<evidence type="ECO:0000313" key="1">
    <source>
        <dbReference type="EMBL" id="JAH15296.1"/>
    </source>
</evidence>
<dbReference type="EMBL" id="GBXM01093281">
    <property type="protein sequence ID" value="JAH15296.1"/>
    <property type="molecule type" value="Transcribed_RNA"/>
</dbReference>
<reference evidence="1" key="1">
    <citation type="submission" date="2014-11" db="EMBL/GenBank/DDBJ databases">
        <authorList>
            <person name="Amaro Gonzalez C."/>
        </authorList>
    </citation>
    <scope>NUCLEOTIDE SEQUENCE</scope>
</reference>